<dbReference type="SMART" id="SM00448">
    <property type="entry name" value="REC"/>
    <property type="match status" value="1"/>
</dbReference>
<feature type="DNA-binding region" description="OmpR/PhoB-type" evidence="9">
    <location>
        <begin position="124"/>
        <end position="218"/>
    </location>
</feature>
<dbReference type="EMBL" id="JACTVA010000026">
    <property type="protein sequence ID" value="MBC9208108.1"/>
    <property type="molecule type" value="Genomic_DNA"/>
</dbReference>
<evidence type="ECO:0000259" key="11">
    <source>
        <dbReference type="PROSITE" id="PS51755"/>
    </source>
</evidence>
<keyword evidence="13" id="KW-1185">Reference proteome</keyword>
<dbReference type="RefSeq" id="WP_187785266.1">
    <property type="nucleotide sequence ID" value="NZ_JACTVA010000026.1"/>
</dbReference>
<evidence type="ECO:0000313" key="13">
    <source>
        <dbReference type="Proteomes" id="UP000626026"/>
    </source>
</evidence>
<name>A0ABR7RP38_9PROT</name>
<keyword evidence="4" id="KW-0902">Two-component regulatory system</keyword>
<keyword evidence="5" id="KW-0805">Transcription regulation</keyword>
<dbReference type="Gene3D" id="3.40.50.2300">
    <property type="match status" value="1"/>
</dbReference>
<evidence type="ECO:0000259" key="10">
    <source>
        <dbReference type="PROSITE" id="PS50110"/>
    </source>
</evidence>
<dbReference type="SUPFAM" id="SSF52172">
    <property type="entry name" value="CheY-like"/>
    <property type="match status" value="1"/>
</dbReference>
<evidence type="ECO:0000256" key="4">
    <source>
        <dbReference type="ARBA" id="ARBA00023012"/>
    </source>
</evidence>
<evidence type="ECO:0000313" key="12">
    <source>
        <dbReference type="EMBL" id="MBC9208108.1"/>
    </source>
</evidence>
<dbReference type="Pfam" id="PF00072">
    <property type="entry name" value="Response_reg"/>
    <property type="match status" value="1"/>
</dbReference>
<evidence type="ECO:0000256" key="7">
    <source>
        <dbReference type="ARBA" id="ARBA00023163"/>
    </source>
</evidence>
<gene>
    <name evidence="12" type="ORF">IBL26_14785</name>
</gene>
<protein>
    <submittedName>
        <fullName evidence="12">Response regulator</fullName>
    </submittedName>
</protein>
<accession>A0ABR7RP38</accession>
<comment type="subcellular location">
    <subcellularLocation>
        <location evidence="1">Cytoplasm</location>
    </subcellularLocation>
</comment>
<dbReference type="CDD" id="cd17624">
    <property type="entry name" value="REC_OmpR_PmrA-like"/>
    <property type="match status" value="1"/>
</dbReference>
<evidence type="ECO:0000256" key="6">
    <source>
        <dbReference type="ARBA" id="ARBA00023125"/>
    </source>
</evidence>
<dbReference type="PANTHER" id="PTHR48111:SF35">
    <property type="entry name" value="TRANSCRIPTIONAL REGULATORY PROTEIN QSEB"/>
    <property type="match status" value="1"/>
</dbReference>
<evidence type="ECO:0000256" key="3">
    <source>
        <dbReference type="ARBA" id="ARBA00022553"/>
    </source>
</evidence>
<dbReference type="PROSITE" id="PS50110">
    <property type="entry name" value="RESPONSE_REGULATORY"/>
    <property type="match status" value="1"/>
</dbReference>
<reference evidence="12 13" key="1">
    <citation type="journal article" date="2013" name="Int. J. Syst. Evol. Microbiol.">
        <title>Roseomonas aerophila sp. nov., isolated from air.</title>
        <authorList>
            <person name="Kim S.J."/>
            <person name="Weon H.Y."/>
            <person name="Ahn J.H."/>
            <person name="Hong S.B."/>
            <person name="Seok S.J."/>
            <person name="Whang K.S."/>
            <person name="Kwon S.W."/>
        </authorList>
    </citation>
    <scope>NUCLEOTIDE SEQUENCE [LARGE SCALE GENOMIC DNA]</scope>
    <source>
        <strain evidence="12 13">NBRC 108923</strain>
    </source>
</reference>
<dbReference type="InterPro" id="IPR011006">
    <property type="entry name" value="CheY-like_superfamily"/>
</dbReference>
<dbReference type="InterPro" id="IPR039420">
    <property type="entry name" value="WalR-like"/>
</dbReference>
<dbReference type="SMART" id="SM00862">
    <property type="entry name" value="Trans_reg_C"/>
    <property type="match status" value="1"/>
</dbReference>
<sequence>MRVLLVEDDAMLLDGLRLGLKMHGFQVEAVSLMGDAEAATRASRFDAMVLDIMLPDGSGLDLLRQLRARGDATPVLLLTARDAVGDRVQGLDDGADDYLGKPFDLDEVAARLRALGRRAQGRPTPQLIWGALVLDPARRDVALQGNPVALSRREFAVLEALMERPGFILSREDLQERLYGWQDDVESNAIEVHIHKLRHKLGRDAIRTLRGVGYRMGEPVA</sequence>
<dbReference type="Pfam" id="PF00486">
    <property type="entry name" value="Trans_reg_C"/>
    <property type="match status" value="1"/>
</dbReference>
<evidence type="ECO:0000256" key="1">
    <source>
        <dbReference type="ARBA" id="ARBA00004496"/>
    </source>
</evidence>
<dbReference type="Gene3D" id="6.10.250.690">
    <property type="match status" value="1"/>
</dbReference>
<comment type="caution">
    <text evidence="12">The sequence shown here is derived from an EMBL/GenBank/DDBJ whole genome shotgun (WGS) entry which is preliminary data.</text>
</comment>
<dbReference type="InterPro" id="IPR036388">
    <property type="entry name" value="WH-like_DNA-bd_sf"/>
</dbReference>
<dbReference type="CDD" id="cd00383">
    <property type="entry name" value="trans_reg_C"/>
    <property type="match status" value="1"/>
</dbReference>
<dbReference type="InterPro" id="IPR001867">
    <property type="entry name" value="OmpR/PhoB-type_DNA-bd"/>
</dbReference>
<evidence type="ECO:0000256" key="2">
    <source>
        <dbReference type="ARBA" id="ARBA00022490"/>
    </source>
</evidence>
<evidence type="ECO:0000256" key="5">
    <source>
        <dbReference type="ARBA" id="ARBA00023015"/>
    </source>
</evidence>
<proteinExistence type="predicted"/>
<keyword evidence="3 8" id="KW-0597">Phosphoprotein</keyword>
<dbReference type="InterPro" id="IPR001789">
    <property type="entry name" value="Sig_transdc_resp-reg_receiver"/>
</dbReference>
<keyword evidence="2" id="KW-0963">Cytoplasm</keyword>
<dbReference type="PANTHER" id="PTHR48111">
    <property type="entry name" value="REGULATOR OF RPOS"/>
    <property type="match status" value="1"/>
</dbReference>
<evidence type="ECO:0000256" key="9">
    <source>
        <dbReference type="PROSITE-ProRule" id="PRU01091"/>
    </source>
</evidence>
<keyword evidence="6 9" id="KW-0238">DNA-binding</keyword>
<evidence type="ECO:0000256" key="8">
    <source>
        <dbReference type="PROSITE-ProRule" id="PRU00169"/>
    </source>
</evidence>
<feature type="domain" description="Response regulatory" evidence="10">
    <location>
        <begin position="2"/>
        <end position="116"/>
    </location>
</feature>
<dbReference type="Gene3D" id="1.10.10.10">
    <property type="entry name" value="Winged helix-like DNA-binding domain superfamily/Winged helix DNA-binding domain"/>
    <property type="match status" value="1"/>
</dbReference>
<dbReference type="Proteomes" id="UP000626026">
    <property type="component" value="Unassembled WGS sequence"/>
</dbReference>
<feature type="domain" description="OmpR/PhoB-type" evidence="11">
    <location>
        <begin position="124"/>
        <end position="218"/>
    </location>
</feature>
<organism evidence="12 13">
    <name type="scientific">Teichococcus aerophilus</name>
    <dbReference type="NCBI Taxonomy" id="1224513"/>
    <lineage>
        <taxon>Bacteria</taxon>
        <taxon>Pseudomonadati</taxon>
        <taxon>Pseudomonadota</taxon>
        <taxon>Alphaproteobacteria</taxon>
        <taxon>Acetobacterales</taxon>
        <taxon>Roseomonadaceae</taxon>
        <taxon>Roseomonas</taxon>
    </lineage>
</organism>
<dbReference type="PROSITE" id="PS51755">
    <property type="entry name" value="OMPR_PHOB"/>
    <property type="match status" value="1"/>
</dbReference>
<feature type="modified residue" description="4-aspartylphosphate" evidence="8">
    <location>
        <position position="51"/>
    </location>
</feature>
<keyword evidence="7" id="KW-0804">Transcription</keyword>